<dbReference type="AlphaFoldDB" id="A0A2Z3I0Z5"/>
<keyword evidence="3" id="KW-1185">Reference proteome</keyword>
<evidence type="ECO:0000259" key="1">
    <source>
        <dbReference type="Pfam" id="PF03061"/>
    </source>
</evidence>
<organism evidence="2 3">
    <name type="scientific">Phenylobacterium parvum</name>
    <dbReference type="NCBI Taxonomy" id="2201350"/>
    <lineage>
        <taxon>Bacteria</taxon>
        <taxon>Pseudomonadati</taxon>
        <taxon>Pseudomonadota</taxon>
        <taxon>Alphaproteobacteria</taxon>
        <taxon>Caulobacterales</taxon>
        <taxon>Caulobacteraceae</taxon>
        <taxon>Phenylobacterium</taxon>
    </lineage>
</organism>
<dbReference type="SUPFAM" id="SSF54637">
    <property type="entry name" value="Thioesterase/thiol ester dehydrase-isomerase"/>
    <property type="match status" value="1"/>
</dbReference>
<sequence>MSRGAEGDLSGEESILPPPGFVLSATRGPYSTHNGPYFHRDPQGEATEHAFLALRRHANGLGLVHGGMLTSFMDGLLAAAVWRASRRSSVTIHLSVDFLHMARVGEWVFGESRVTRLTRDVAFVEGRAHAAGTDVVRASGVFKLMRKPAD</sequence>
<evidence type="ECO:0000313" key="2">
    <source>
        <dbReference type="EMBL" id="AWM77428.1"/>
    </source>
</evidence>
<dbReference type="InterPro" id="IPR006683">
    <property type="entry name" value="Thioestr_dom"/>
</dbReference>
<gene>
    <name evidence="2" type="ORF">HYN04_06405</name>
</gene>
<dbReference type="Gene3D" id="3.10.129.10">
    <property type="entry name" value="Hotdog Thioesterase"/>
    <property type="match status" value="1"/>
</dbReference>
<dbReference type="Proteomes" id="UP000247763">
    <property type="component" value="Chromosome"/>
</dbReference>
<dbReference type="KEGG" id="phb:HYN04_06405"/>
<dbReference type="InterPro" id="IPR029069">
    <property type="entry name" value="HotDog_dom_sf"/>
</dbReference>
<accession>A0A2Z3I0Z5</accession>
<dbReference type="OrthoDB" id="5741080at2"/>
<proteinExistence type="predicted"/>
<reference evidence="3" key="1">
    <citation type="submission" date="2018-05" db="EMBL/GenBank/DDBJ databases">
        <title>Genome sequencing of Phenylobacterium sp. HYN0004.</title>
        <authorList>
            <person name="Yi H."/>
            <person name="Baek C."/>
        </authorList>
    </citation>
    <scope>NUCLEOTIDE SEQUENCE [LARGE SCALE GENOMIC DNA]</scope>
    <source>
        <strain evidence="3">HYN0004</strain>
    </source>
</reference>
<name>A0A2Z3I0Z5_9CAUL</name>
<dbReference type="RefSeq" id="WP_110449995.1">
    <property type="nucleotide sequence ID" value="NZ_CP029479.1"/>
</dbReference>
<dbReference type="GO" id="GO:0016790">
    <property type="term" value="F:thiolester hydrolase activity"/>
    <property type="evidence" value="ECO:0007669"/>
    <property type="project" value="UniProtKB-ARBA"/>
</dbReference>
<evidence type="ECO:0000313" key="3">
    <source>
        <dbReference type="Proteomes" id="UP000247763"/>
    </source>
</evidence>
<protein>
    <submittedName>
        <fullName evidence="2">PaaI family thioesterase</fullName>
    </submittedName>
</protein>
<dbReference type="Pfam" id="PF03061">
    <property type="entry name" value="4HBT"/>
    <property type="match status" value="1"/>
</dbReference>
<dbReference type="CDD" id="cd03443">
    <property type="entry name" value="PaaI_thioesterase"/>
    <property type="match status" value="1"/>
</dbReference>
<dbReference type="EMBL" id="CP029479">
    <property type="protein sequence ID" value="AWM77428.1"/>
    <property type="molecule type" value="Genomic_DNA"/>
</dbReference>
<feature type="domain" description="Thioesterase" evidence="1">
    <location>
        <begin position="62"/>
        <end position="134"/>
    </location>
</feature>